<dbReference type="InterPro" id="IPR051371">
    <property type="entry name" value="Ras_palmitoyltransferase"/>
</dbReference>
<feature type="region of interest" description="Disordered" evidence="7">
    <location>
        <begin position="209"/>
        <end position="240"/>
    </location>
</feature>
<feature type="compositionally biased region" description="Polar residues" evidence="7">
    <location>
        <begin position="7"/>
        <end position="26"/>
    </location>
</feature>
<dbReference type="GO" id="GO:0031211">
    <property type="term" value="C:endoplasmic reticulum palmitoyltransferase complex"/>
    <property type="evidence" value="ECO:0007669"/>
    <property type="project" value="TreeGrafter"/>
</dbReference>
<dbReference type="PANTHER" id="PTHR13254">
    <property type="entry name" value="GOLGI AUTOANTIGEN, GOLGIN SUBFAMILY A, 7"/>
    <property type="match status" value="1"/>
</dbReference>
<feature type="region of interest" description="Disordered" evidence="7">
    <location>
        <begin position="53"/>
        <end position="72"/>
    </location>
</feature>
<name>A0A4P9XN56_9FUNG</name>
<dbReference type="Proteomes" id="UP000271241">
    <property type="component" value="Unassembled WGS sequence"/>
</dbReference>
<evidence type="ECO:0000313" key="9">
    <source>
        <dbReference type="EMBL" id="RKP07363.1"/>
    </source>
</evidence>
<evidence type="ECO:0000256" key="7">
    <source>
        <dbReference type="SAM" id="MobiDB-lite"/>
    </source>
</evidence>
<dbReference type="GO" id="GO:0005789">
    <property type="term" value="C:endoplasmic reticulum membrane"/>
    <property type="evidence" value="ECO:0007669"/>
    <property type="project" value="UniProtKB-SubCell"/>
</dbReference>
<comment type="subunit">
    <text evidence="3">Interacts with ERF2.</text>
</comment>
<sequence length="433" mass="46609">MAYSNLRRAQSNLSLGTTVSESSSMQGERRQFRPQQPHRAVRPLTAFDSVAAVSHSTDPSIHGSANSQTLSPNYGGGGGYSVVRPYSTAMSDDVHQLSGDGYFTALDPMRPPDHWTFSPAPSSSGGIGSGHAFKSNYGGGTALMSDSLTVNTHLTATTSATASPSVVDGSGPLLTTPQRIETFVARRSMALERDGVDDALSPPSQYNTDYASISTTPPTASTTAASMQLERGGRSMAGGDTLTVRTERTEGGGGHLATGSITTSLSSQPSPLPSATLNAPRLSYHQSRHQPSSNGDIELDSVPLPMSNAGITMRSVRIERMYRQDGRCRFQADPMPSALERYLGPGELRETIDALNRLLAEGEDSPSRSLFCNMFSCITLYLGFCCTRSNYQKTLDRASAFLVEENKRLYHSRGLEWRDPRATAFLHLELLIP</sequence>
<comment type="subcellular location">
    <subcellularLocation>
        <location evidence="1">Endoplasmic reticulum membrane</location>
        <topology evidence="1">Peripheral membrane protein</topology>
    </subcellularLocation>
</comment>
<evidence type="ECO:0000313" key="10">
    <source>
        <dbReference type="Proteomes" id="UP000271241"/>
    </source>
</evidence>
<reference evidence="10" key="1">
    <citation type="journal article" date="2018" name="Nat. Microbiol.">
        <title>Leveraging single-cell genomics to expand the fungal tree of life.</title>
        <authorList>
            <person name="Ahrendt S.R."/>
            <person name="Quandt C.A."/>
            <person name="Ciobanu D."/>
            <person name="Clum A."/>
            <person name="Salamov A."/>
            <person name="Andreopoulos B."/>
            <person name="Cheng J.F."/>
            <person name="Woyke T."/>
            <person name="Pelin A."/>
            <person name="Henrissat B."/>
            <person name="Reynolds N.K."/>
            <person name="Benny G.L."/>
            <person name="Smith M.E."/>
            <person name="James T.Y."/>
            <person name="Grigoriev I.V."/>
        </authorList>
    </citation>
    <scope>NUCLEOTIDE SEQUENCE [LARGE SCALE GENOMIC DNA]</scope>
    <source>
        <strain evidence="10">RSA 1356</strain>
    </source>
</reference>
<proteinExistence type="inferred from homology"/>
<dbReference type="STRING" id="78915.A0A4P9XN56"/>
<dbReference type="InterPro" id="IPR019383">
    <property type="entry name" value="Golgin_A_7/ERF4"/>
</dbReference>
<feature type="domain" description="Golgin subfamily A member 7/ERF4" evidence="8">
    <location>
        <begin position="316"/>
        <end position="429"/>
    </location>
</feature>
<evidence type="ECO:0000259" key="8">
    <source>
        <dbReference type="Pfam" id="PF10256"/>
    </source>
</evidence>
<keyword evidence="10" id="KW-1185">Reference proteome</keyword>
<keyword evidence="6" id="KW-0472">Membrane</keyword>
<feature type="compositionally biased region" description="Low complexity" evidence="7">
    <location>
        <begin position="211"/>
        <end position="226"/>
    </location>
</feature>
<evidence type="ECO:0000256" key="6">
    <source>
        <dbReference type="ARBA" id="ARBA00023136"/>
    </source>
</evidence>
<comment type="similarity">
    <text evidence="2">Belongs to the ERF4 family.</text>
</comment>
<dbReference type="AlphaFoldDB" id="A0A4P9XN56"/>
<evidence type="ECO:0000256" key="3">
    <source>
        <dbReference type="ARBA" id="ARBA00011396"/>
    </source>
</evidence>
<dbReference type="Pfam" id="PF10256">
    <property type="entry name" value="Erf4"/>
    <property type="match status" value="1"/>
</dbReference>
<accession>A0A4P9XN56</accession>
<gene>
    <name evidence="9" type="ORF">THASP1DRAFT_24477</name>
</gene>
<evidence type="ECO:0000256" key="2">
    <source>
        <dbReference type="ARBA" id="ARBA00007732"/>
    </source>
</evidence>
<evidence type="ECO:0000256" key="5">
    <source>
        <dbReference type="ARBA" id="ARBA00022824"/>
    </source>
</evidence>
<dbReference type="PANTHER" id="PTHR13254:SF0">
    <property type="entry name" value="GOLGIN SUBFAMILY A MEMBER 7_ERF4 DOMAIN-CONTAINING PROTEIN"/>
    <property type="match status" value="1"/>
</dbReference>
<dbReference type="EMBL" id="KZ992730">
    <property type="protein sequence ID" value="RKP07363.1"/>
    <property type="molecule type" value="Genomic_DNA"/>
</dbReference>
<dbReference type="GO" id="GO:0006612">
    <property type="term" value="P:protein targeting to membrane"/>
    <property type="evidence" value="ECO:0007669"/>
    <property type="project" value="TreeGrafter"/>
</dbReference>
<protein>
    <recommendedName>
        <fullName evidence="4">Ras modification protein ERF4</fullName>
    </recommendedName>
</protein>
<dbReference type="OrthoDB" id="2190159at2759"/>
<evidence type="ECO:0000256" key="1">
    <source>
        <dbReference type="ARBA" id="ARBA00004406"/>
    </source>
</evidence>
<feature type="region of interest" description="Disordered" evidence="7">
    <location>
        <begin position="1"/>
        <end position="38"/>
    </location>
</feature>
<feature type="compositionally biased region" description="Polar residues" evidence="7">
    <location>
        <begin position="54"/>
        <end position="72"/>
    </location>
</feature>
<keyword evidence="5" id="KW-0256">Endoplasmic reticulum</keyword>
<organism evidence="9 10">
    <name type="scientific">Thamnocephalis sphaerospora</name>
    <dbReference type="NCBI Taxonomy" id="78915"/>
    <lineage>
        <taxon>Eukaryota</taxon>
        <taxon>Fungi</taxon>
        <taxon>Fungi incertae sedis</taxon>
        <taxon>Zoopagomycota</taxon>
        <taxon>Zoopagomycotina</taxon>
        <taxon>Zoopagomycetes</taxon>
        <taxon>Zoopagales</taxon>
        <taxon>Sigmoideomycetaceae</taxon>
        <taxon>Thamnocephalis</taxon>
    </lineage>
</organism>
<evidence type="ECO:0000256" key="4">
    <source>
        <dbReference type="ARBA" id="ARBA00018463"/>
    </source>
</evidence>